<protein>
    <submittedName>
        <fullName evidence="2">Uncharacterized protein</fullName>
    </submittedName>
</protein>
<dbReference type="Proteomes" id="UP001156706">
    <property type="component" value="Unassembled WGS sequence"/>
</dbReference>
<sequence length="245" mass="27301">MQTTYSMTYMARAMATLVLGTIFMLCFGDLYASLNLGHPWSEKGISITVGSLSLALLAFIWVFHHSKRVTYHGDRISVSSLLGEKSIKLDEHTKIRHQLIHMTGHDSTVALHRLLEIAPQDRVNADSMHINIHLSDGQNQGQLKLNSNVRGIIELHQRLVAFERNTITPTALKHLSEGRAVHFGPLTLQRDTLVYKNLSLPRDQIEKITIAGGKLLIKQKGKLLSAVRLPVHKIPNAFTLLAALA</sequence>
<evidence type="ECO:0000313" key="2">
    <source>
        <dbReference type="EMBL" id="GLR14650.1"/>
    </source>
</evidence>
<keyword evidence="1" id="KW-0472">Membrane</keyword>
<keyword evidence="3" id="KW-1185">Reference proteome</keyword>
<feature type="transmembrane region" description="Helical" evidence="1">
    <location>
        <begin position="44"/>
        <end position="63"/>
    </location>
</feature>
<dbReference type="RefSeq" id="WP_284197721.1">
    <property type="nucleotide sequence ID" value="NZ_BSOG01000005.1"/>
</dbReference>
<proteinExistence type="predicted"/>
<accession>A0ABQ5YMM8</accession>
<comment type="caution">
    <text evidence="2">The sequence shown here is derived from an EMBL/GenBank/DDBJ whole genome shotgun (WGS) entry which is preliminary data.</text>
</comment>
<organism evidence="2 3">
    <name type="scientific">Chitinimonas prasina</name>
    <dbReference type="NCBI Taxonomy" id="1434937"/>
    <lineage>
        <taxon>Bacteria</taxon>
        <taxon>Pseudomonadati</taxon>
        <taxon>Pseudomonadota</taxon>
        <taxon>Betaproteobacteria</taxon>
        <taxon>Neisseriales</taxon>
        <taxon>Chitinibacteraceae</taxon>
        <taxon>Chitinimonas</taxon>
    </lineage>
</organism>
<name>A0ABQ5YMM8_9NEIS</name>
<keyword evidence="1" id="KW-1133">Transmembrane helix</keyword>
<keyword evidence="1" id="KW-0812">Transmembrane</keyword>
<evidence type="ECO:0000256" key="1">
    <source>
        <dbReference type="SAM" id="Phobius"/>
    </source>
</evidence>
<dbReference type="Pfam" id="PF20226">
    <property type="entry name" value="DUF6585"/>
    <property type="match status" value="1"/>
</dbReference>
<dbReference type="InterPro" id="IPR046492">
    <property type="entry name" value="DUF6585"/>
</dbReference>
<reference evidence="3" key="1">
    <citation type="journal article" date="2019" name="Int. J. Syst. Evol. Microbiol.">
        <title>The Global Catalogue of Microorganisms (GCM) 10K type strain sequencing project: providing services to taxonomists for standard genome sequencing and annotation.</title>
        <authorList>
            <consortium name="The Broad Institute Genomics Platform"/>
            <consortium name="The Broad Institute Genome Sequencing Center for Infectious Disease"/>
            <person name="Wu L."/>
            <person name="Ma J."/>
        </authorList>
    </citation>
    <scope>NUCLEOTIDE SEQUENCE [LARGE SCALE GENOMIC DNA]</scope>
    <source>
        <strain evidence="3">NBRC 110044</strain>
    </source>
</reference>
<evidence type="ECO:0000313" key="3">
    <source>
        <dbReference type="Proteomes" id="UP001156706"/>
    </source>
</evidence>
<dbReference type="EMBL" id="BSOG01000005">
    <property type="protein sequence ID" value="GLR14650.1"/>
    <property type="molecule type" value="Genomic_DNA"/>
</dbReference>
<gene>
    <name evidence="2" type="ORF">GCM10007907_34400</name>
</gene>